<sequence>MKQLKRMLACVIAAAVAIPTVAASLPATAAEQDSSISMVDKFRNPDNQAQGMFRFWLPDASVDQSVLEAHFKAIQEAGFSGVEIAHVPYSRVEGDLATNGWGTPAWQQALIKVYKAANAVPGEFNVDLTVCTQWPAALDTIDPNDDAASQELQMTYQKITTTGINDLSLPQTKLATESGESFIFADHFVAATIAKVSEVTEKGLVLDNSTMQDVSNLTTQAEKQTPAGIPNPDDEYCQQLYHNAGVTLDVSGWGDKQKLQDQQYYYQTDLSSVPELNGYTPSTGDDIQAGDWVVFSFYRRGTGDTVSPSGPFGEMGVIGKSFATCGTVLDSYSQTGVSTLIDFWNNNILNEELISLMQQRGGNIFEDSLEANNATMFWNKDMLNSFQEVLGYDVTKYLPYLFSELNGITSSEGNEQDFIQDRSLVEDYLYNNVHLKSLQDWAKTFGYGLKTQSYAHYGSLDHGLAAATVDVAEGETIEFGKSFDRFRTVSTGVHTAGKNLVSDETLGNGAPYTLTWKQDVATLNAEFAAGVNRIVIHGYSYPNTENMNVPGKDTADVWPGWTTFVSTGDCWGTRQISWQNIDIFSDYIARTEAILQSGISKADLAILTPAFDEEHQSLSGANDGRENDLSSYTALLDQGYTYGVYTEGVLNMEECSVTNGVLNADGSEAKAFIVDNLDTLQLETVQKLYQMAQQGLPVIFAGSLPEKVKGSDTNQTGSINGSSSELQETVSKMQQLDNVYFVQDMDSLFGILKEQQLSPNASYSQKDVRVNLHQDTDGSNYYYLYNDNGKPVTFDVTFNGTGVPYQLDAWTGEIEPIACYQKQNDKVSMTVTLDAGEADFIAISNDQQEFGETNSVWATDADTTVNYTENGMEIRATQPGKYHTAFSDDTYKTITVDEIPEQMNLTDWNLSIESWGPDVEANQTDLTASKKTTVDFGSVGLGLWKDIPATAEQLAKLEVDEMGNVSGIGTYTTTINLPDNWDNHSSGYYLNFSHNNDMITNIYVNGNQIHHINQSSDQVDIGKYLQPGENSIQIELTTTMSNRILYEADPDSLFSKLSFINKTCDFGLTDVTLTPYVMETVYENSQEEPIPSHPGESSQPESSTDSTSSTDGQNSPQTGDVFPIVGAAALLVAGAGIVFLKRKK</sequence>
<evidence type="ECO:0000313" key="5">
    <source>
        <dbReference type="Proteomes" id="UP000649151"/>
    </source>
</evidence>
<feature type="chain" id="PRO_5045760401" evidence="3">
    <location>
        <begin position="30"/>
        <end position="1144"/>
    </location>
</feature>
<keyword evidence="2" id="KW-1133">Transmembrane helix</keyword>
<reference evidence="4 5" key="1">
    <citation type="submission" date="2020-08" db="EMBL/GenBank/DDBJ databases">
        <title>Genome public.</title>
        <authorList>
            <person name="Liu C."/>
            <person name="Sun Q."/>
        </authorList>
    </citation>
    <scope>NUCLEOTIDE SEQUENCE [LARGE SCALE GENOMIC DNA]</scope>
    <source>
        <strain evidence="4 5">NSJ-27</strain>
    </source>
</reference>
<name>A0ABR7IQY9_9CLOT</name>
<protein>
    <submittedName>
        <fullName evidence="4">LPXTG cell wall anchor domain-containing protein</fullName>
    </submittedName>
</protein>
<dbReference type="InterPro" id="IPR053161">
    <property type="entry name" value="Ulvan_degrading_GH"/>
</dbReference>
<evidence type="ECO:0000313" key="4">
    <source>
        <dbReference type="EMBL" id="MBC5787576.1"/>
    </source>
</evidence>
<dbReference type="Pfam" id="PF17132">
    <property type="entry name" value="Glyco_hydro_106"/>
    <property type="match status" value="1"/>
</dbReference>
<feature type="compositionally biased region" description="Low complexity" evidence="1">
    <location>
        <begin position="1095"/>
        <end position="1115"/>
    </location>
</feature>
<dbReference type="SUPFAM" id="SSF49785">
    <property type="entry name" value="Galactose-binding domain-like"/>
    <property type="match status" value="1"/>
</dbReference>
<organism evidence="4 5">
    <name type="scientific">Clostridium facile</name>
    <dbReference type="NCBI Taxonomy" id="2763035"/>
    <lineage>
        <taxon>Bacteria</taxon>
        <taxon>Bacillati</taxon>
        <taxon>Bacillota</taxon>
        <taxon>Clostridia</taxon>
        <taxon>Eubacteriales</taxon>
        <taxon>Clostridiaceae</taxon>
        <taxon>Clostridium</taxon>
    </lineage>
</organism>
<proteinExistence type="predicted"/>
<comment type="caution">
    <text evidence="4">The sequence shown here is derived from an EMBL/GenBank/DDBJ whole genome shotgun (WGS) entry which is preliminary data.</text>
</comment>
<gene>
    <name evidence="4" type="ORF">H8Z77_06010</name>
</gene>
<evidence type="ECO:0000256" key="2">
    <source>
        <dbReference type="SAM" id="Phobius"/>
    </source>
</evidence>
<keyword evidence="5" id="KW-1185">Reference proteome</keyword>
<dbReference type="Proteomes" id="UP000649151">
    <property type="component" value="Unassembled WGS sequence"/>
</dbReference>
<dbReference type="EMBL" id="JACOQK010000001">
    <property type="protein sequence ID" value="MBC5787576.1"/>
    <property type="molecule type" value="Genomic_DNA"/>
</dbReference>
<evidence type="ECO:0000256" key="3">
    <source>
        <dbReference type="SAM" id="SignalP"/>
    </source>
</evidence>
<evidence type="ECO:0000256" key="1">
    <source>
        <dbReference type="SAM" id="MobiDB-lite"/>
    </source>
</evidence>
<dbReference type="Gene3D" id="2.60.120.260">
    <property type="entry name" value="Galactose-binding domain-like"/>
    <property type="match status" value="1"/>
</dbReference>
<dbReference type="InterPro" id="IPR008979">
    <property type="entry name" value="Galactose-bd-like_sf"/>
</dbReference>
<accession>A0ABR7IQY9</accession>
<keyword evidence="2" id="KW-0472">Membrane</keyword>
<keyword evidence="3" id="KW-0732">Signal</keyword>
<dbReference type="PANTHER" id="PTHR36848">
    <property type="entry name" value="DNA-BINDING PROTEIN (PUTATIVE SECRETED PROTEIN)-RELATED"/>
    <property type="match status" value="1"/>
</dbReference>
<feature type="transmembrane region" description="Helical" evidence="2">
    <location>
        <begin position="1121"/>
        <end position="1140"/>
    </location>
</feature>
<keyword evidence="2" id="KW-0812">Transmembrane</keyword>
<feature type="region of interest" description="Disordered" evidence="1">
    <location>
        <begin position="1084"/>
        <end position="1120"/>
    </location>
</feature>
<dbReference type="RefSeq" id="WP_186996475.1">
    <property type="nucleotide sequence ID" value="NZ_JACOQK010000001.1"/>
</dbReference>
<dbReference type="PANTHER" id="PTHR36848:SF2">
    <property type="entry name" value="SECRETED PROTEIN"/>
    <property type="match status" value="1"/>
</dbReference>
<feature type="signal peptide" evidence="3">
    <location>
        <begin position="1"/>
        <end position="29"/>
    </location>
</feature>
<dbReference type="NCBIfam" id="TIGR01167">
    <property type="entry name" value="LPXTG_anchor"/>
    <property type="match status" value="1"/>
</dbReference>